<accession>A0A0F9M9U4</accession>
<name>A0A0F9M9U4_9ZZZZ</name>
<reference evidence="1" key="1">
    <citation type="journal article" date="2015" name="Nature">
        <title>Complex archaea that bridge the gap between prokaryotes and eukaryotes.</title>
        <authorList>
            <person name="Spang A."/>
            <person name="Saw J.H."/>
            <person name="Jorgensen S.L."/>
            <person name="Zaremba-Niedzwiedzka K."/>
            <person name="Martijn J."/>
            <person name="Lind A.E."/>
            <person name="van Eijk R."/>
            <person name="Schleper C."/>
            <person name="Guy L."/>
            <person name="Ettema T.J."/>
        </authorList>
    </citation>
    <scope>NUCLEOTIDE SEQUENCE</scope>
</reference>
<dbReference type="EMBL" id="LAZR01005918">
    <property type="protein sequence ID" value="KKM96146.1"/>
    <property type="molecule type" value="Genomic_DNA"/>
</dbReference>
<comment type="caution">
    <text evidence="1">The sequence shown here is derived from an EMBL/GenBank/DDBJ whole genome shotgun (WGS) entry which is preliminary data.</text>
</comment>
<protein>
    <submittedName>
        <fullName evidence="1">Uncharacterized protein</fullName>
    </submittedName>
</protein>
<organism evidence="1">
    <name type="scientific">marine sediment metagenome</name>
    <dbReference type="NCBI Taxonomy" id="412755"/>
    <lineage>
        <taxon>unclassified sequences</taxon>
        <taxon>metagenomes</taxon>
        <taxon>ecological metagenomes</taxon>
    </lineage>
</organism>
<evidence type="ECO:0000313" key="1">
    <source>
        <dbReference type="EMBL" id="KKM96146.1"/>
    </source>
</evidence>
<proteinExistence type="predicted"/>
<sequence>MLKSCKNCNNKFKPTCNRQLYCLNCRDSIRKENKKNTAKIWKAKNKIRLKKYNKKYKLDNKEKIKNQRHEYAINYLPNYSKIRRKKDINFKIVSYLRTRVWGALKGKAKSQSTMKLIGCNIIFLKQYLEKRFKIGMNWNNYGKWHIDHIKPCCSFDLSKVSEQLKCFNYKNLQPLWAIDNLSKGGMFIKYKEKK</sequence>
<dbReference type="AlphaFoldDB" id="A0A0F9M9U4"/>
<gene>
    <name evidence="1" type="ORF">LCGC14_1181060</name>
</gene>